<proteinExistence type="predicted"/>
<feature type="chain" id="PRO_5032622698" description="Transporter" evidence="2">
    <location>
        <begin position="32"/>
        <end position="305"/>
    </location>
</feature>
<evidence type="ECO:0000256" key="2">
    <source>
        <dbReference type="SAM" id="SignalP"/>
    </source>
</evidence>
<evidence type="ECO:0000256" key="1">
    <source>
        <dbReference type="SAM" id="MobiDB-lite"/>
    </source>
</evidence>
<evidence type="ECO:0000313" key="3">
    <source>
        <dbReference type="EMBL" id="MBB6071728.1"/>
    </source>
</evidence>
<dbReference type="Proteomes" id="UP000582837">
    <property type="component" value="Unassembled WGS sequence"/>
</dbReference>
<feature type="region of interest" description="Disordered" evidence="1">
    <location>
        <begin position="34"/>
        <end position="81"/>
    </location>
</feature>
<accession>A0A841H185</accession>
<organism evidence="3 4">
    <name type="scientific">Longimicrobium terrae</name>
    <dbReference type="NCBI Taxonomy" id="1639882"/>
    <lineage>
        <taxon>Bacteria</taxon>
        <taxon>Pseudomonadati</taxon>
        <taxon>Gemmatimonadota</taxon>
        <taxon>Longimicrobiia</taxon>
        <taxon>Longimicrobiales</taxon>
        <taxon>Longimicrobiaceae</taxon>
        <taxon>Longimicrobium</taxon>
    </lineage>
</organism>
<sequence>MTVHSHPRVSMRSVQALLLALLLSAALPAAAQRAPAARTAPPSSPSRAGSRLSSAPDPRLGLRGAPGAVPGLPARPAAARKEDEEFQIEVSGLWVEEAYNQEAGVLQQTVRGAAGEDGWTVEVEQEWPILSERHQLSLEVEAGGDGVEAVGAGYRLLVLGGDDEPLTLSPGIAVEYPMDSGDVEFQALLPLAVQVAENWTANALGAVNLTVEEEEKREWFAGGSLFWRARPYANLIVEAVYTRGDSPFPGDGQVESAYVLPGVQVAVPVGGLHLVPGVGVPVGFGPSRGRAGVMLYLSTEVGFGR</sequence>
<keyword evidence="4" id="KW-1185">Reference proteome</keyword>
<comment type="caution">
    <text evidence="3">The sequence shown here is derived from an EMBL/GenBank/DDBJ whole genome shotgun (WGS) entry which is preliminary data.</text>
</comment>
<name>A0A841H185_9BACT</name>
<feature type="signal peptide" evidence="2">
    <location>
        <begin position="1"/>
        <end position="31"/>
    </location>
</feature>
<reference evidence="3 4" key="1">
    <citation type="submission" date="2020-08" db="EMBL/GenBank/DDBJ databases">
        <title>Genomic Encyclopedia of Type Strains, Phase IV (KMG-IV): sequencing the most valuable type-strain genomes for metagenomic binning, comparative biology and taxonomic classification.</title>
        <authorList>
            <person name="Goeker M."/>
        </authorList>
    </citation>
    <scope>NUCLEOTIDE SEQUENCE [LARGE SCALE GENOMIC DNA]</scope>
    <source>
        <strain evidence="3 4">DSM 29007</strain>
    </source>
</reference>
<dbReference type="RefSeq" id="WP_170032453.1">
    <property type="nucleotide sequence ID" value="NZ_JABDTL010000001.1"/>
</dbReference>
<evidence type="ECO:0000313" key="4">
    <source>
        <dbReference type="Proteomes" id="UP000582837"/>
    </source>
</evidence>
<dbReference type="AlphaFoldDB" id="A0A841H185"/>
<protein>
    <recommendedName>
        <fullName evidence="5">Transporter</fullName>
    </recommendedName>
</protein>
<feature type="compositionally biased region" description="Low complexity" evidence="1">
    <location>
        <begin position="34"/>
        <end position="56"/>
    </location>
</feature>
<gene>
    <name evidence="3" type="ORF">HNQ61_003367</name>
</gene>
<evidence type="ECO:0008006" key="5">
    <source>
        <dbReference type="Google" id="ProtNLM"/>
    </source>
</evidence>
<keyword evidence="2" id="KW-0732">Signal</keyword>
<dbReference type="EMBL" id="JACHIA010000010">
    <property type="protein sequence ID" value="MBB6071728.1"/>
    <property type="molecule type" value="Genomic_DNA"/>
</dbReference>